<evidence type="ECO:0000259" key="6">
    <source>
        <dbReference type="PROSITE" id="PS50865"/>
    </source>
</evidence>
<dbReference type="PROSITE" id="PS50865">
    <property type="entry name" value="ZF_MYND_2"/>
    <property type="match status" value="1"/>
</dbReference>
<keyword evidence="2 4" id="KW-0863">Zinc-finger</keyword>
<proteinExistence type="predicted"/>
<evidence type="ECO:0000256" key="1">
    <source>
        <dbReference type="ARBA" id="ARBA00022723"/>
    </source>
</evidence>
<dbReference type="OrthoDB" id="35882at2759"/>
<dbReference type="Gene3D" id="6.10.140.2220">
    <property type="match status" value="1"/>
</dbReference>
<evidence type="ECO:0000256" key="5">
    <source>
        <dbReference type="SAM" id="MobiDB-lite"/>
    </source>
</evidence>
<reference evidence="7" key="1">
    <citation type="submission" date="2020-06" db="EMBL/GenBank/DDBJ databases">
        <authorList>
            <consortium name="Plant Systems Biology data submission"/>
        </authorList>
    </citation>
    <scope>NUCLEOTIDE SEQUENCE</scope>
    <source>
        <strain evidence="7">D6</strain>
    </source>
</reference>
<sequence length="364" mass="42034">MGRDDAVSDDDGEDVAELEEMWKSMDRTEQHLNAALTEEEVQRHQQLDKKHRDHYWNTSKKTKGPLPSAAESLEYHESIPIRIRAIAPAERRLFLMEHTADDEFDRNNYWQILETASQDITTYPYAWVGIIMKQPNHMQESLYALRILLCYAENLLTNTRHKDTKKALGVLHISQKAVDVLGETMKDETGDERWELSLQEYKQCLYTALAFAALGDKEEAESHFQEAVSTEQLHRMMGLMECKDKGVHYDDDKTLETFVESHPSVLHVISKTLKIARRHLDDSHSFGEDLMDHLDEKKIGKCLEWFNVTASSNCSLPEEYCQVCWSTSPGCNLKKCARCKKVSYCGRECQINDWKDHKEVCGTV</sequence>
<dbReference type="PROSITE" id="PS01360">
    <property type="entry name" value="ZF_MYND_1"/>
    <property type="match status" value="1"/>
</dbReference>
<evidence type="ECO:0000313" key="8">
    <source>
        <dbReference type="Proteomes" id="UP001153069"/>
    </source>
</evidence>
<dbReference type="GO" id="GO:0008270">
    <property type="term" value="F:zinc ion binding"/>
    <property type="evidence" value="ECO:0007669"/>
    <property type="project" value="UniProtKB-KW"/>
</dbReference>
<gene>
    <name evidence="7" type="ORF">SEMRO_154_G070090.1</name>
</gene>
<evidence type="ECO:0000256" key="3">
    <source>
        <dbReference type="ARBA" id="ARBA00022833"/>
    </source>
</evidence>
<dbReference type="EMBL" id="CAICTM010000153">
    <property type="protein sequence ID" value="CAB9503040.1"/>
    <property type="molecule type" value="Genomic_DNA"/>
</dbReference>
<organism evidence="7 8">
    <name type="scientific">Seminavis robusta</name>
    <dbReference type="NCBI Taxonomy" id="568900"/>
    <lineage>
        <taxon>Eukaryota</taxon>
        <taxon>Sar</taxon>
        <taxon>Stramenopiles</taxon>
        <taxon>Ochrophyta</taxon>
        <taxon>Bacillariophyta</taxon>
        <taxon>Bacillariophyceae</taxon>
        <taxon>Bacillariophycidae</taxon>
        <taxon>Naviculales</taxon>
        <taxon>Naviculaceae</taxon>
        <taxon>Seminavis</taxon>
    </lineage>
</organism>
<protein>
    <submittedName>
        <fullName evidence="7">ANK</fullName>
    </submittedName>
</protein>
<dbReference type="Pfam" id="PF01753">
    <property type="entry name" value="zf-MYND"/>
    <property type="match status" value="1"/>
</dbReference>
<evidence type="ECO:0000256" key="2">
    <source>
        <dbReference type="ARBA" id="ARBA00022771"/>
    </source>
</evidence>
<comment type="caution">
    <text evidence="7">The sequence shown here is derived from an EMBL/GenBank/DDBJ whole genome shotgun (WGS) entry which is preliminary data.</text>
</comment>
<evidence type="ECO:0000313" key="7">
    <source>
        <dbReference type="EMBL" id="CAB9503040.1"/>
    </source>
</evidence>
<name>A0A9N8DJD9_9STRA</name>
<dbReference type="SUPFAM" id="SSF144232">
    <property type="entry name" value="HIT/MYND zinc finger-like"/>
    <property type="match status" value="1"/>
</dbReference>
<dbReference type="AlphaFoldDB" id="A0A9N8DJD9"/>
<keyword evidence="1" id="KW-0479">Metal-binding</keyword>
<feature type="domain" description="MYND-type" evidence="6">
    <location>
        <begin position="321"/>
        <end position="361"/>
    </location>
</feature>
<keyword evidence="8" id="KW-1185">Reference proteome</keyword>
<dbReference type="Proteomes" id="UP001153069">
    <property type="component" value="Unassembled WGS sequence"/>
</dbReference>
<feature type="region of interest" description="Disordered" evidence="5">
    <location>
        <begin position="43"/>
        <end position="69"/>
    </location>
</feature>
<dbReference type="InterPro" id="IPR002893">
    <property type="entry name" value="Znf_MYND"/>
</dbReference>
<accession>A0A9N8DJD9</accession>
<evidence type="ECO:0000256" key="4">
    <source>
        <dbReference type="PROSITE-ProRule" id="PRU00134"/>
    </source>
</evidence>
<keyword evidence="3" id="KW-0862">Zinc</keyword>